<dbReference type="HAMAP" id="MF_00125">
    <property type="entry name" value="HisZ"/>
    <property type="match status" value="1"/>
</dbReference>
<keyword evidence="13" id="KW-1185">Reference proteome</keyword>
<keyword evidence="12" id="KW-0808">Transferase</keyword>
<comment type="pathway">
    <text evidence="2 10">Amino-acid biosynthesis; L-histidine biosynthesis; L-histidine from 5-phospho-alpha-D-ribose 1-diphosphate: step 1/9.</text>
</comment>
<dbReference type="PANTHER" id="PTHR43707:SF1">
    <property type="entry name" value="HISTIDINE--TRNA LIGASE, MITOCHONDRIAL-RELATED"/>
    <property type="match status" value="1"/>
</dbReference>
<evidence type="ECO:0000256" key="5">
    <source>
        <dbReference type="ARBA" id="ARBA00020397"/>
    </source>
</evidence>
<comment type="subcellular location">
    <subcellularLocation>
        <location evidence="1 10">Cytoplasm</location>
    </subcellularLocation>
</comment>
<dbReference type="PROSITE" id="PS50862">
    <property type="entry name" value="AA_TRNA_LIGASE_II"/>
    <property type="match status" value="1"/>
</dbReference>
<dbReference type="Gene3D" id="3.30.930.10">
    <property type="entry name" value="Bira Bifunctional Protein, Domain 2"/>
    <property type="match status" value="1"/>
</dbReference>
<dbReference type="PANTHER" id="PTHR43707">
    <property type="entry name" value="HISTIDYL-TRNA SYNTHETASE"/>
    <property type="match status" value="1"/>
</dbReference>
<dbReference type="PIRSF" id="PIRSF001549">
    <property type="entry name" value="His-tRNA_synth"/>
    <property type="match status" value="1"/>
</dbReference>
<keyword evidence="6 10" id="KW-0963">Cytoplasm</keyword>
<dbReference type="Gene3D" id="3.40.50.12590">
    <property type="match status" value="1"/>
</dbReference>
<dbReference type="InterPro" id="IPR053846">
    <property type="entry name" value="HisZ-C"/>
</dbReference>
<dbReference type="CDD" id="cd00773">
    <property type="entry name" value="HisRS-like_core"/>
    <property type="match status" value="1"/>
</dbReference>
<evidence type="ECO:0000256" key="4">
    <source>
        <dbReference type="ARBA" id="ARBA00011496"/>
    </source>
</evidence>
<dbReference type="RefSeq" id="WP_306020810.1">
    <property type="nucleotide sequence ID" value="NZ_CP129013.1"/>
</dbReference>
<dbReference type="EMBL" id="CP129013">
    <property type="protein sequence ID" value="WLR44315.1"/>
    <property type="molecule type" value="Genomic_DNA"/>
</dbReference>
<evidence type="ECO:0000256" key="2">
    <source>
        <dbReference type="ARBA" id="ARBA00004667"/>
    </source>
</evidence>
<feature type="domain" description="Aminoacyl-transfer RNA synthetases class-II family profile" evidence="11">
    <location>
        <begin position="7"/>
        <end position="303"/>
    </location>
</feature>
<comment type="function">
    <text evidence="9 10">Required for the first step of histidine biosynthesis. May allow the feedback regulation of ATP phosphoribosyltransferase activity by histidine.</text>
</comment>
<keyword evidence="7 10" id="KW-0028">Amino-acid biosynthesis</keyword>
<evidence type="ECO:0000256" key="9">
    <source>
        <dbReference type="ARBA" id="ARBA00025246"/>
    </source>
</evidence>
<evidence type="ECO:0000256" key="1">
    <source>
        <dbReference type="ARBA" id="ARBA00004496"/>
    </source>
</evidence>
<dbReference type="InterPro" id="IPR045864">
    <property type="entry name" value="aa-tRNA-synth_II/BPL/LPL"/>
</dbReference>
<dbReference type="NCBIfam" id="NF008941">
    <property type="entry name" value="PRK12292.2-4"/>
    <property type="match status" value="1"/>
</dbReference>
<evidence type="ECO:0000313" key="12">
    <source>
        <dbReference type="EMBL" id="WLR44315.1"/>
    </source>
</evidence>
<dbReference type="GO" id="GO:0016757">
    <property type="term" value="F:glycosyltransferase activity"/>
    <property type="evidence" value="ECO:0007669"/>
    <property type="project" value="UniProtKB-KW"/>
</dbReference>
<comment type="miscellaneous">
    <text evidence="10">This function is generally fulfilled by the C-terminal part of HisG, which is missing in some bacteria such as this one.</text>
</comment>
<evidence type="ECO:0000256" key="3">
    <source>
        <dbReference type="ARBA" id="ARBA00005539"/>
    </source>
</evidence>
<comment type="similarity">
    <text evidence="3 10">Belongs to the class-II aminoacyl-tRNA synthetase family. HisZ subfamily.</text>
</comment>
<dbReference type="NCBIfam" id="TIGR00443">
    <property type="entry name" value="hisZ_biosyn_reg"/>
    <property type="match status" value="1"/>
</dbReference>
<gene>
    <name evidence="10" type="primary">hisZ</name>
    <name evidence="12" type="ORF">LC087_11080</name>
</gene>
<dbReference type="InterPro" id="IPR004516">
    <property type="entry name" value="HisRS/HisZ"/>
</dbReference>
<evidence type="ECO:0000256" key="8">
    <source>
        <dbReference type="ARBA" id="ARBA00023102"/>
    </source>
</evidence>
<dbReference type="InterPro" id="IPR041715">
    <property type="entry name" value="HisRS-like_core"/>
</dbReference>
<evidence type="ECO:0000256" key="6">
    <source>
        <dbReference type="ARBA" id="ARBA00022490"/>
    </source>
</evidence>
<keyword evidence="8 10" id="KW-0368">Histidine biosynthesis</keyword>
<reference evidence="12 13" key="1">
    <citation type="submission" date="2023-06" db="EMBL/GenBank/DDBJ databases">
        <title>Five Gram-positive bacteria isolated from mangrove sediments in Shenzhen, Guangdong, China.</title>
        <authorList>
            <person name="Yu S."/>
            <person name="Zheng W."/>
            <person name="Huang Y."/>
        </authorList>
    </citation>
    <scope>NUCLEOTIDE SEQUENCE [LARGE SCALE GENOMIC DNA]</scope>
    <source>
        <strain evidence="12 13">SaN35-3</strain>
    </source>
</reference>
<evidence type="ECO:0000256" key="7">
    <source>
        <dbReference type="ARBA" id="ARBA00022605"/>
    </source>
</evidence>
<organism evidence="12 13">
    <name type="scientific">Bacillus carboniphilus</name>
    <dbReference type="NCBI Taxonomy" id="86663"/>
    <lineage>
        <taxon>Bacteria</taxon>
        <taxon>Bacillati</taxon>
        <taxon>Bacillota</taxon>
        <taxon>Bacilli</taxon>
        <taxon>Bacillales</taxon>
        <taxon>Bacillaceae</taxon>
        <taxon>Bacillus</taxon>
    </lineage>
</organism>
<evidence type="ECO:0000313" key="13">
    <source>
        <dbReference type="Proteomes" id="UP001197974"/>
    </source>
</evidence>
<name>A0ABY9K3F0_9BACI</name>
<comment type="subunit">
    <text evidence="4 10">Heteromultimer composed of HisG and HisZ subunits.</text>
</comment>
<evidence type="ECO:0000259" key="11">
    <source>
        <dbReference type="PROSITE" id="PS50862"/>
    </source>
</evidence>
<keyword evidence="12" id="KW-0328">Glycosyltransferase</keyword>
<dbReference type="Pfam" id="PF13393">
    <property type="entry name" value="tRNA-synt_His"/>
    <property type="match status" value="1"/>
</dbReference>
<dbReference type="InterPro" id="IPR006195">
    <property type="entry name" value="aa-tRNA-synth_II"/>
</dbReference>
<dbReference type="Proteomes" id="UP001197974">
    <property type="component" value="Chromosome"/>
</dbReference>
<protein>
    <recommendedName>
        <fullName evidence="5 10">ATP phosphoribosyltransferase regulatory subunit</fullName>
    </recommendedName>
</protein>
<dbReference type="Pfam" id="PF21996">
    <property type="entry name" value="HisZ-like"/>
    <property type="match status" value="1"/>
</dbReference>
<dbReference type="InterPro" id="IPR004517">
    <property type="entry name" value="HisZ"/>
</dbReference>
<proteinExistence type="inferred from homology"/>
<evidence type="ECO:0000256" key="10">
    <source>
        <dbReference type="HAMAP-Rule" id="MF_00125"/>
    </source>
</evidence>
<accession>A0ABY9K3F0</accession>
<dbReference type="SUPFAM" id="SSF55681">
    <property type="entry name" value="Class II aaRS and biotin synthetases"/>
    <property type="match status" value="1"/>
</dbReference>
<sequence length="382" mass="44131">MFEKPVGMRDLLPAFYQYKESVREKMVREIRQWGFQFVQTPTLEYFETVGKQSAIAKEKMFKVLNQNGDTLVIRPDLTAPIARIVASFSNQFILPVRLAYSGNVFRTQQREGGEACEFEQIGVEIIGEASVFVDAESISLLIETLKKATKSKTKVIVSHVGFLDSLVEENVQDLSDQKEHKRLLYSKNEVGFKHYIEGLLLSPFNKRNLLTLLSLRGGEEKLDEALQVITSAKGKESVYQLQQLWKQLVDFEVEDLIAFDLKMMNHMDYYTGIFFEAYIEEVRSPIANGGRYDELYKQFNKDFPATGFAIHFDRLTDHIKELEEPKKPLSILFSDAKQKDAIELAKQYRKQGVDVVLQHIKSVQDLPIYRQQFEDCLILRDE</sequence>